<dbReference type="InterPro" id="IPR036390">
    <property type="entry name" value="WH_DNA-bd_sf"/>
</dbReference>
<protein>
    <submittedName>
        <fullName evidence="7">LysR family transcriptional regulator</fullName>
    </submittedName>
</protein>
<evidence type="ECO:0000256" key="5">
    <source>
        <dbReference type="SAM" id="MobiDB-lite"/>
    </source>
</evidence>
<feature type="compositionally biased region" description="Basic and acidic residues" evidence="5">
    <location>
        <begin position="300"/>
        <end position="316"/>
    </location>
</feature>
<dbReference type="AlphaFoldDB" id="A0A158ENG5"/>
<comment type="similarity">
    <text evidence="1">Belongs to the LysR transcriptional regulatory family.</text>
</comment>
<dbReference type="Pfam" id="PF00126">
    <property type="entry name" value="HTH_1"/>
    <property type="match status" value="1"/>
</dbReference>
<evidence type="ECO:0000313" key="7">
    <source>
        <dbReference type="EMBL" id="SAL09111.1"/>
    </source>
</evidence>
<sequence length="340" mass="37470">MLDNVTINQLRAFVAVCDQGSFSGAARELRRAQSAISHAINALESAFDVLLFERNTRKATLTAAGRSLLPDARGVISRTEEMKMRAVSIAEAGVPQVSIAVDTYFPRAHLIDCLRTLQADFPTVAINLRMTTMQGGERLVLEGTCALAVTITDVPELSPNTIERQHLSEAHMVTVCAPSHPLAAIAAPIPREEFARHIQLVVTDNQPNAEKTQQGVASERQWWVNDLGAKHDLLRGSLCWGHMPHHMVAEDLVSGALVELKRRAWHMRALTFMVSQRRGYAFSECETRLVELLGNPEHLPKDVSQRSVARKGEGKKSPKAAALEQQSIRSAAPPRMSVKR</sequence>
<dbReference type="PROSITE" id="PS50931">
    <property type="entry name" value="HTH_LYSR"/>
    <property type="match status" value="1"/>
</dbReference>
<feature type="region of interest" description="Disordered" evidence="5">
    <location>
        <begin position="300"/>
        <end position="340"/>
    </location>
</feature>
<dbReference type="OrthoDB" id="196624at2"/>
<dbReference type="FunFam" id="1.10.10.10:FF:000001">
    <property type="entry name" value="LysR family transcriptional regulator"/>
    <property type="match status" value="1"/>
</dbReference>
<dbReference type="Gene3D" id="3.40.190.290">
    <property type="match status" value="1"/>
</dbReference>
<dbReference type="RefSeq" id="WP_060816668.1">
    <property type="nucleotide sequence ID" value="NZ_FCOC02000001.1"/>
</dbReference>
<dbReference type="PRINTS" id="PR00039">
    <property type="entry name" value="HTHLYSR"/>
</dbReference>
<dbReference type="PANTHER" id="PTHR30126:SF91">
    <property type="entry name" value="LYSR FAMILY TRANSCRIPTIONAL REGULATOR"/>
    <property type="match status" value="1"/>
</dbReference>
<reference evidence="7 8" key="1">
    <citation type="submission" date="2016-01" db="EMBL/GenBank/DDBJ databases">
        <authorList>
            <person name="Oliw E.H."/>
        </authorList>
    </citation>
    <scope>NUCLEOTIDE SEQUENCE [LARGE SCALE GENOMIC DNA]</scope>
    <source>
        <strain evidence="7">LMG 22029</strain>
    </source>
</reference>
<dbReference type="Gene3D" id="1.10.10.10">
    <property type="entry name" value="Winged helix-like DNA-binding domain superfamily/Winged helix DNA-binding domain"/>
    <property type="match status" value="1"/>
</dbReference>
<organism evidence="7 8">
    <name type="scientific">Caballeronia sordidicola</name>
    <name type="common">Burkholderia sordidicola</name>
    <dbReference type="NCBI Taxonomy" id="196367"/>
    <lineage>
        <taxon>Bacteria</taxon>
        <taxon>Pseudomonadati</taxon>
        <taxon>Pseudomonadota</taxon>
        <taxon>Betaproteobacteria</taxon>
        <taxon>Burkholderiales</taxon>
        <taxon>Burkholderiaceae</taxon>
        <taxon>Caballeronia</taxon>
    </lineage>
</organism>
<proteinExistence type="inferred from homology"/>
<evidence type="ECO:0000256" key="1">
    <source>
        <dbReference type="ARBA" id="ARBA00009437"/>
    </source>
</evidence>
<gene>
    <name evidence="7" type="ORF">AWB64_00081</name>
</gene>
<keyword evidence="2" id="KW-0805">Transcription regulation</keyword>
<evidence type="ECO:0000259" key="6">
    <source>
        <dbReference type="PROSITE" id="PS50931"/>
    </source>
</evidence>
<dbReference type="GO" id="GO:0003700">
    <property type="term" value="F:DNA-binding transcription factor activity"/>
    <property type="evidence" value="ECO:0007669"/>
    <property type="project" value="InterPro"/>
</dbReference>
<evidence type="ECO:0000256" key="4">
    <source>
        <dbReference type="ARBA" id="ARBA00023163"/>
    </source>
</evidence>
<dbReference type="InterPro" id="IPR000847">
    <property type="entry name" value="LysR_HTH_N"/>
</dbReference>
<dbReference type="SUPFAM" id="SSF46785">
    <property type="entry name" value="Winged helix' DNA-binding domain"/>
    <property type="match status" value="1"/>
</dbReference>
<feature type="domain" description="HTH lysR-type" evidence="6">
    <location>
        <begin position="5"/>
        <end position="62"/>
    </location>
</feature>
<keyword evidence="3" id="KW-0238">DNA-binding</keyword>
<dbReference type="InterPro" id="IPR005119">
    <property type="entry name" value="LysR_subst-bd"/>
</dbReference>
<dbReference type="GO" id="GO:0000976">
    <property type="term" value="F:transcription cis-regulatory region binding"/>
    <property type="evidence" value="ECO:0007669"/>
    <property type="project" value="TreeGrafter"/>
</dbReference>
<dbReference type="PANTHER" id="PTHR30126">
    <property type="entry name" value="HTH-TYPE TRANSCRIPTIONAL REGULATOR"/>
    <property type="match status" value="1"/>
</dbReference>
<evidence type="ECO:0000256" key="3">
    <source>
        <dbReference type="ARBA" id="ARBA00023125"/>
    </source>
</evidence>
<dbReference type="InterPro" id="IPR036388">
    <property type="entry name" value="WH-like_DNA-bd_sf"/>
</dbReference>
<evidence type="ECO:0000313" key="8">
    <source>
        <dbReference type="Proteomes" id="UP000054893"/>
    </source>
</evidence>
<keyword evidence="4" id="KW-0804">Transcription</keyword>
<dbReference type="Pfam" id="PF03466">
    <property type="entry name" value="LysR_substrate"/>
    <property type="match status" value="1"/>
</dbReference>
<name>A0A158ENG5_CABSO</name>
<dbReference type="EMBL" id="FCOC02000001">
    <property type="protein sequence ID" value="SAL09111.1"/>
    <property type="molecule type" value="Genomic_DNA"/>
</dbReference>
<dbReference type="Proteomes" id="UP000054893">
    <property type="component" value="Unassembled WGS sequence"/>
</dbReference>
<dbReference type="SUPFAM" id="SSF53850">
    <property type="entry name" value="Periplasmic binding protein-like II"/>
    <property type="match status" value="1"/>
</dbReference>
<evidence type="ECO:0000256" key="2">
    <source>
        <dbReference type="ARBA" id="ARBA00023015"/>
    </source>
</evidence>
<accession>A0A158ENG5</accession>